<dbReference type="GO" id="GO:0030246">
    <property type="term" value="F:carbohydrate binding"/>
    <property type="evidence" value="ECO:0007669"/>
    <property type="project" value="TreeGrafter"/>
</dbReference>
<organism evidence="5 6">
    <name type="scientific">Ruminococcus flavefaciens</name>
    <dbReference type="NCBI Taxonomy" id="1265"/>
    <lineage>
        <taxon>Bacteria</taxon>
        <taxon>Bacillati</taxon>
        <taxon>Bacillota</taxon>
        <taxon>Clostridia</taxon>
        <taxon>Eubacteriales</taxon>
        <taxon>Oscillospiraceae</taxon>
        <taxon>Ruminococcus</taxon>
    </lineage>
</organism>
<dbReference type="Proteomes" id="UP000245720">
    <property type="component" value="Unassembled WGS sequence"/>
</dbReference>
<dbReference type="InterPro" id="IPR028082">
    <property type="entry name" value="Peripla_BP_I"/>
</dbReference>
<dbReference type="PANTHER" id="PTHR30036">
    <property type="entry name" value="D-XYLOSE-BINDING PERIPLASMIC PROTEIN"/>
    <property type="match status" value="1"/>
</dbReference>
<feature type="signal peptide" evidence="3">
    <location>
        <begin position="1"/>
        <end position="20"/>
    </location>
</feature>
<dbReference type="EMBL" id="QGDI01000019">
    <property type="protein sequence ID" value="PWJ09812.1"/>
    <property type="molecule type" value="Genomic_DNA"/>
</dbReference>
<dbReference type="PANTHER" id="PTHR30036:SF7">
    <property type="entry name" value="ABC TRANSPORTER PERIPLASMIC-BINDING PROTEIN YPHF"/>
    <property type="match status" value="1"/>
</dbReference>
<evidence type="ECO:0000256" key="2">
    <source>
        <dbReference type="ARBA" id="ARBA00007639"/>
    </source>
</evidence>
<dbReference type="RefSeq" id="WP_109728016.1">
    <property type="nucleotide sequence ID" value="NZ_QGDI01000019.1"/>
</dbReference>
<sequence>MNKKNRRGVFRAIAACTLSAAMLLSGGCGSKGAQRGPGGPNAQQGGTIFVITKQSLSFWDDVKKGAEDAGEEFGYDIVFREGTNDNDYSSQEAAIYDAVKKKAKAIVIAPNGKTELNKAFEEAEKNGIKIININSRADYEGVASFIRCSDYESGSVAARNAINLLQVKDPELATLKNIAIIPSTAATSEERVAGFIDSFTSQAADAIAPIDMTETNEKKVQDARSAKIDAYKKGVIQGAACSSESAAKDAAMKILQSNRDSISVMFGTNTNTTLGICEAIEELELEKDITVIGFNSDEKELAYIKTHVLDGTVIQNPYMMGYVGVRYAKRAINGDSVPSRMDTGAVFVDAENINDDFIQLMIYPDGKPDAAEKTDGGEG</sequence>
<comment type="caution">
    <text evidence="5">The sequence shown here is derived from an EMBL/GenBank/DDBJ whole genome shotgun (WGS) entry which is preliminary data.</text>
</comment>
<gene>
    <name evidence="5" type="ORF">IE37_03362</name>
</gene>
<feature type="chain" id="PRO_5038786104" evidence="3">
    <location>
        <begin position="21"/>
        <end position="379"/>
    </location>
</feature>
<dbReference type="SUPFAM" id="SSF53822">
    <property type="entry name" value="Periplasmic binding protein-like I"/>
    <property type="match status" value="1"/>
</dbReference>
<reference evidence="5 6" key="1">
    <citation type="submission" date="2018-05" db="EMBL/GenBank/DDBJ databases">
        <title>The Hungate 1000. A catalogue of reference genomes from the rumen microbiome.</title>
        <authorList>
            <person name="Kelly W."/>
        </authorList>
    </citation>
    <scope>NUCLEOTIDE SEQUENCE [LARGE SCALE GENOMIC DNA]</scope>
    <source>
        <strain evidence="5 6">SAb67</strain>
    </source>
</reference>
<evidence type="ECO:0000313" key="6">
    <source>
        <dbReference type="Proteomes" id="UP000245720"/>
    </source>
</evidence>
<proteinExistence type="inferred from homology"/>
<accession>A0A315XWE7</accession>
<feature type="domain" description="Periplasmic binding protein" evidence="4">
    <location>
        <begin position="49"/>
        <end position="335"/>
    </location>
</feature>
<dbReference type="Gene3D" id="3.40.50.2300">
    <property type="match status" value="2"/>
</dbReference>
<evidence type="ECO:0000256" key="3">
    <source>
        <dbReference type="SAM" id="SignalP"/>
    </source>
</evidence>
<dbReference type="GO" id="GO:0030288">
    <property type="term" value="C:outer membrane-bounded periplasmic space"/>
    <property type="evidence" value="ECO:0007669"/>
    <property type="project" value="TreeGrafter"/>
</dbReference>
<dbReference type="PROSITE" id="PS51257">
    <property type="entry name" value="PROKAR_LIPOPROTEIN"/>
    <property type="match status" value="1"/>
</dbReference>
<dbReference type="Pfam" id="PF13407">
    <property type="entry name" value="Peripla_BP_4"/>
    <property type="match status" value="1"/>
</dbReference>
<keyword evidence="5" id="KW-0813">Transport</keyword>
<dbReference type="InterPro" id="IPR025997">
    <property type="entry name" value="SBP_2_dom"/>
</dbReference>
<dbReference type="AlphaFoldDB" id="A0A315XWE7"/>
<evidence type="ECO:0000256" key="1">
    <source>
        <dbReference type="ARBA" id="ARBA00004196"/>
    </source>
</evidence>
<evidence type="ECO:0000313" key="5">
    <source>
        <dbReference type="EMBL" id="PWJ09812.1"/>
    </source>
</evidence>
<evidence type="ECO:0000259" key="4">
    <source>
        <dbReference type="Pfam" id="PF13407"/>
    </source>
</evidence>
<comment type="similarity">
    <text evidence="2">Belongs to the bacterial solute-binding protein 2 family.</text>
</comment>
<protein>
    <submittedName>
        <fullName evidence="5">ABC-type sugar transport system substrate-binding protein</fullName>
    </submittedName>
</protein>
<keyword evidence="3" id="KW-0732">Signal</keyword>
<name>A0A315XWE7_RUMFL</name>
<comment type="subcellular location">
    <subcellularLocation>
        <location evidence="1">Cell envelope</location>
    </subcellularLocation>
</comment>
<dbReference type="OrthoDB" id="569491at2"/>
<keyword evidence="5" id="KW-0762">Sugar transport</keyword>
<dbReference type="InterPro" id="IPR050555">
    <property type="entry name" value="Bact_Solute-Bind_Prot2"/>
</dbReference>